<dbReference type="OrthoDB" id="5327667at2"/>
<dbReference type="PANTHER" id="PTHR38107:SF3">
    <property type="entry name" value="LYSOZYME RRRD-RELATED"/>
    <property type="match status" value="1"/>
</dbReference>
<dbReference type="InterPro" id="IPR036365">
    <property type="entry name" value="PGBD-like_sf"/>
</dbReference>
<dbReference type="InterPro" id="IPR051018">
    <property type="entry name" value="Bacteriophage_GH24"/>
</dbReference>
<evidence type="ECO:0000256" key="3">
    <source>
        <dbReference type="ARBA" id="ARBA00023200"/>
    </source>
</evidence>
<dbReference type="Gene3D" id="1.10.101.10">
    <property type="entry name" value="PGBD-like superfamily/PGBD"/>
    <property type="match status" value="1"/>
</dbReference>
<evidence type="ECO:0000313" key="7">
    <source>
        <dbReference type="Proteomes" id="UP000478183"/>
    </source>
</evidence>
<evidence type="ECO:0000256" key="2">
    <source>
        <dbReference type="ARBA" id="ARBA00022638"/>
    </source>
</evidence>
<proteinExistence type="inferred from homology"/>
<dbReference type="CDD" id="cd00737">
    <property type="entry name" value="lyz_endolysin_autolysin"/>
    <property type="match status" value="1"/>
</dbReference>
<dbReference type="SUPFAM" id="SSF53955">
    <property type="entry name" value="Lysozyme-like"/>
    <property type="match status" value="1"/>
</dbReference>
<dbReference type="InterPro" id="IPR002196">
    <property type="entry name" value="Glyco_hydro_24"/>
</dbReference>
<comment type="caution">
    <text evidence="6">The sequence shown here is derived from an EMBL/GenBank/DDBJ whole genome shotgun (WGS) entry which is preliminary data.</text>
</comment>
<evidence type="ECO:0000259" key="5">
    <source>
        <dbReference type="Pfam" id="PF01471"/>
    </source>
</evidence>
<keyword evidence="3" id="KW-1035">Host cytoplasm</keyword>
<comment type="catalytic activity">
    <reaction evidence="4">
        <text>Hydrolysis of (1-&gt;4)-beta-linkages between N-acetylmuramic acid and N-acetyl-D-glucosamine residues in a peptidoglycan and between N-acetyl-D-glucosamine residues in chitodextrins.</text>
        <dbReference type="EC" id="3.2.1.17"/>
    </reaction>
</comment>
<reference evidence="6 7" key="1">
    <citation type="submission" date="2019-11" db="EMBL/GenBank/DDBJ databases">
        <authorList>
            <person name="Dong K."/>
        </authorList>
    </citation>
    <scope>NUCLEOTIDE SEQUENCE [LARGE SCALE GENOMIC DNA]</scope>
    <source>
        <strain evidence="6 7">NBRC 111993</strain>
    </source>
</reference>
<dbReference type="InterPro" id="IPR023346">
    <property type="entry name" value="Lysozyme-like_dom_sf"/>
</dbReference>
<dbReference type="GO" id="GO:0031640">
    <property type="term" value="P:killing of cells of another organism"/>
    <property type="evidence" value="ECO:0007669"/>
    <property type="project" value="UniProtKB-KW"/>
</dbReference>
<dbReference type="GO" id="GO:0003796">
    <property type="term" value="F:lysozyme activity"/>
    <property type="evidence" value="ECO:0007669"/>
    <property type="project" value="UniProtKB-EC"/>
</dbReference>
<accession>A0A6L6JFA2</accession>
<dbReference type="GO" id="GO:0009253">
    <property type="term" value="P:peptidoglycan catabolic process"/>
    <property type="evidence" value="ECO:0007669"/>
    <property type="project" value="InterPro"/>
</dbReference>
<keyword evidence="2 4" id="KW-0081">Bacteriolytic enzyme</keyword>
<dbReference type="InterPro" id="IPR002477">
    <property type="entry name" value="Peptidoglycan-bd-like"/>
</dbReference>
<dbReference type="InterPro" id="IPR023347">
    <property type="entry name" value="Lysozyme_dom_sf"/>
</dbReference>
<dbReference type="Proteomes" id="UP000478183">
    <property type="component" value="Unassembled WGS sequence"/>
</dbReference>
<dbReference type="EMBL" id="WMIE01000014">
    <property type="protein sequence ID" value="MTH79409.1"/>
    <property type="molecule type" value="Genomic_DNA"/>
</dbReference>
<comment type="similarity">
    <text evidence="4">Belongs to the glycosyl hydrolase 24 family.</text>
</comment>
<keyword evidence="4 6" id="KW-0378">Hydrolase</keyword>
<sequence>MVGIISRSRRMTTSPAGITALISHEGIVPAPYLDSVGVWTWGVGHTSAAGAPHPASMPRGMPVDLDAALDEVFTVFAADLASYEEDVRQAVQVMVSQHEFDALVSFHYNTGAIARATVTKLLNAGDITGAAAAFMNWRTPAAVKERREAEQLLFRKGIYPTGKLTVWSVDGAGKITWRVAKTLTQAEALACMDAYLLDQPVAQEAPEDSGVLETDWASGLPILAKGSKGPEVRQLQVLLVAKGHVISVDGDFGNRTRASVKLEQTAHGLWADGVVGPKTWPILKGI</sequence>
<dbReference type="InterPro" id="IPR036366">
    <property type="entry name" value="PGBDSf"/>
</dbReference>
<organism evidence="6 7">
    <name type="scientific">Paracoccus aestuariivivens</name>
    <dbReference type="NCBI Taxonomy" id="1820333"/>
    <lineage>
        <taxon>Bacteria</taxon>
        <taxon>Pseudomonadati</taxon>
        <taxon>Pseudomonadota</taxon>
        <taxon>Alphaproteobacteria</taxon>
        <taxon>Rhodobacterales</taxon>
        <taxon>Paracoccaceae</taxon>
        <taxon>Paracoccus</taxon>
    </lineage>
</organism>
<dbReference type="Gene3D" id="1.10.530.40">
    <property type="match status" value="1"/>
</dbReference>
<dbReference type="AlphaFoldDB" id="A0A6L6JFA2"/>
<dbReference type="Pfam" id="PF01471">
    <property type="entry name" value="PG_binding_1"/>
    <property type="match status" value="1"/>
</dbReference>
<protein>
    <recommendedName>
        <fullName evidence="4">Lysozyme</fullName>
        <ecNumber evidence="4">3.2.1.17</ecNumber>
    </recommendedName>
</protein>
<dbReference type="GO" id="GO:0016998">
    <property type="term" value="P:cell wall macromolecule catabolic process"/>
    <property type="evidence" value="ECO:0007669"/>
    <property type="project" value="InterPro"/>
</dbReference>
<name>A0A6L6JFA2_9RHOB</name>
<keyword evidence="1 4" id="KW-0929">Antimicrobial</keyword>
<dbReference type="GO" id="GO:0042742">
    <property type="term" value="P:defense response to bacterium"/>
    <property type="evidence" value="ECO:0007669"/>
    <property type="project" value="UniProtKB-KW"/>
</dbReference>
<dbReference type="EC" id="3.2.1.17" evidence="4"/>
<feature type="domain" description="Peptidoglycan binding-like" evidence="5">
    <location>
        <begin position="229"/>
        <end position="281"/>
    </location>
</feature>
<dbReference type="Pfam" id="PF00959">
    <property type="entry name" value="Phage_lysozyme"/>
    <property type="match status" value="1"/>
</dbReference>
<keyword evidence="4" id="KW-0326">Glycosidase</keyword>
<dbReference type="SUPFAM" id="SSF47090">
    <property type="entry name" value="PGBD-like"/>
    <property type="match status" value="1"/>
</dbReference>
<evidence type="ECO:0000256" key="4">
    <source>
        <dbReference type="RuleBase" id="RU003788"/>
    </source>
</evidence>
<gene>
    <name evidence="6" type="ORF">GL286_16955</name>
</gene>
<evidence type="ECO:0000256" key="1">
    <source>
        <dbReference type="ARBA" id="ARBA00022529"/>
    </source>
</evidence>
<dbReference type="RefSeq" id="WP_155096761.1">
    <property type="nucleotide sequence ID" value="NZ_WMIE01000014.1"/>
</dbReference>
<evidence type="ECO:0000313" key="6">
    <source>
        <dbReference type="EMBL" id="MTH79409.1"/>
    </source>
</evidence>
<keyword evidence="7" id="KW-1185">Reference proteome</keyword>
<dbReference type="InterPro" id="IPR033907">
    <property type="entry name" value="Endolysin_autolysin"/>
</dbReference>
<dbReference type="PANTHER" id="PTHR38107">
    <property type="match status" value="1"/>
</dbReference>